<dbReference type="Proteomes" id="UP000613768">
    <property type="component" value="Unassembled WGS sequence"/>
</dbReference>
<evidence type="ECO:0000256" key="7">
    <source>
        <dbReference type="ARBA" id="ARBA00022692"/>
    </source>
</evidence>
<evidence type="ECO:0000256" key="3">
    <source>
        <dbReference type="ARBA" id="ARBA00021563"/>
    </source>
</evidence>
<protein>
    <recommendedName>
        <fullName evidence="3">Type II secretion system protein N</fullName>
    </recommendedName>
    <alternativeName>
        <fullName evidence="10">General secretion pathway protein N</fullName>
    </alternativeName>
</protein>
<keyword evidence="7" id="KW-0812">Transmembrane</keyword>
<name>A0AAW3ZLM9_9GAMM</name>
<sequence>MKFIRNVLILLVVLMLVAAGVVALFPARTAVEWLSPRLGAVKLEEVTGTIWKGQAARFSVRNQHLGALGWSISPRSLLHSALIGEVRLLGDRFEGESKLHVTGPLSGEFKDLRLVFPAELLNPALDIPGLLPVGKVEVQLTDVKLVMGYPQQLDGKAIWRNAAVAGEAAASFGDLNAEFRSVPGGKINGVLGDNGGNLSLEGTFELGATGYEAEAILAARDGNPDVIKALGWIGEQQSDGSSILKVSGRLLPLR</sequence>
<gene>
    <name evidence="11" type="ORF">IFO71_07355</name>
</gene>
<evidence type="ECO:0000313" key="12">
    <source>
        <dbReference type="Proteomes" id="UP000613768"/>
    </source>
</evidence>
<comment type="similarity">
    <text evidence="2">Belongs to the GSP N family.</text>
</comment>
<keyword evidence="6" id="KW-0997">Cell inner membrane</keyword>
<evidence type="ECO:0000256" key="8">
    <source>
        <dbReference type="ARBA" id="ARBA00022927"/>
    </source>
</evidence>
<keyword evidence="8" id="KW-0653">Protein transport</keyword>
<keyword evidence="4" id="KW-0813">Transport</keyword>
<evidence type="ECO:0000256" key="10">
    <source>
        <dbReference type="ARBA" id="ARBA00030772"/>
    </source>
</evidence>
<dbReference type="GO" id="GO:0015627">
    <property type="term" value="C:type II protein secretion system complex"/>
    <property type="evidence" value="ECO:0007669"/>
    <property type="project" value="InterPro"/>
</dbReference>
<dbReference type="Pfam" id="PF01203">
    <property type="entry name" value="T2SSN"/>
    <property type="match status" value="1"/>
</dbReference>
<comment type="caution">
    <text evidence="11">The sequence shown here is derived from an EMBL/GenBank/DDBJ whole genome shotgun (WGS) entry which is preliminary data.</text>
</comment>
<evidence type="ECO:0000256" key="9">
    <source>
        <dbReference type="ARBA" id="ARBA00023136"/>
    </source>
</evidence>
<organism evidence="11 12">
    <name type="scientific">Pseudomarimonas arenosa</name>
    <dbReference type="NCBI Taxonomy" id="2774145"/>
    <lineage>
        <taxon>Bacteria</taxon>
        <taxon>Pseudomonadati</taxon>
        <taxon>Pseudomonadota</taxon>
        <taxon>Gammaproteobacteria</taxon>
        <taxon>Lysobacterales</taxon>
        <taxon>Lysobacteraceae</taxon>
        <taxon>Pseudomarimonas</taxon>
    </lineage>
</organism>
<keyword evidence="12" id="KW-1185">Reference proteome</keyword>
<dbReference type="GO" id="GO:0005886">
    <property type="term" value="C:plasma membrane"/>
    <property type="evidence" value="ECO:0007669"/>
    <property type="project" value="UniProtKB-SubCell"/>
</dbReference>
<proteinExistence type="inferred from homology"/>
<evidence type="ECO:0000256" key="2">
    <source>
        <dbReference type="ARBA" id="ARBA00007208"/>
    </source>
</evidence>
<dbReference type="RefSeq" id="WP_192028902.1">
    <property type="nucleotide sequence ID" value="NZ_JACYTR010000010.1"/>
</dbReference>
<comment type="subcellular location">
    <subcellularLocation>
        <location evidence="1">Cell inner membrane</location>
    </subcellularLocation>
</comment>
<evidence type="ECO:0000256" key="1">
    <source>
        <dbReference type="ARBA" id="ARBA00004533"/>
    </source>
</evidence>
<dbReference type="InterPro" id="IPR022792">
    <property type="entry name" value="T2SS_protein-GspN"/>
</dbReference>
<dbReference type="GO" id="GO:0015628">
    <property type="term" value="P:protein secretion by the type II secretion system"/>
    <property type="evidence" value="ECO:0007669"/>
    <property type="project" value="InterPro"/>
</dbReference>
<reference evidence="11 12" key="1">
    <citation type="submission" date="2020-09" db="EMBL/GenBank/DDBJ databases">
        <title>Pseudoxanthomonas sp. CAU 1598 isolated from sand of Yaerae Beach.</title>
        <authorList>
            <person name="Kim W."/>
        </authorList>
    </citation>
    <scope>NUCLEOTIDE SEQUENCE [LARGE SCALE GENOMIC DNA]</scope>
    <source>
        <strain evidence="11 12">CAU 1598</strain>
    </source>
</reference>
<keyword evidence="9" id="KW-0472">Membrane</keyword>
<accession>A0AAW3ZLM9</accession>
<evidence type="ECO:0000256" key="5">
    <source>
        <dbReference type="ARBA" id="ARBA00022475"/>
    </source>
</evidence>
<evidence type="ECO:0000256" key="4">
    <source>
        <dbReference type="ARBA" id="ARBA00022448"/>
    </source>
</evidence>
<dbReference type="EMBL" id="JACYTR010000010">
    <property type="protein sequence ID" value="MBD8525554.1"/>
    <property type="molecule type" value="Genomic_DNA"/>
</dbReference>
<evidence type="ECO:0000313" key="11">
    <source>
        <dbReference type="EMBL" id="MBD8525554.1"/>
    </source>
</evidence>
<dbReference type="AlphaFoldDB" id="A0AAW3ZLM9"/>
<keyword evidence="5" id="KW-1003">Cell membrane</keyword>
<evidence type="ECO:0000256" key="6">
    <source>
        <dbReference type="ARBA" id="ARBA00022519"/>
    </source>
</evidence>